<dbReference type="EMBL" id="PJQM01004203">
    <property type="protein sequence ID" value="RCH85319.1"/>
    <property type="molecule type" value="Genomic_DNA"/>
</dbReference>
<evidence type="ECO:0000313" key="2">
    <source>
        <dbReference type="Proteomes" id="UP000253551"/>
    </source>
</evidence>
<sequence>MEGNKIFADVVRDTPFLHTCNTHKERFIPILKDANISDHCKEIGKQILNSTKRPL</sequence>
<protein>
    <submittedName>
        <fullName evidence="1">Uncharacterized protein</fullName>
    </submittedName>
</protein>
<organism evidence="1 2">
    <name type="scientific">Rhizopus stolonifer</name>
    <name type="common">Rhizopus nigricans</name>
    <dbReference type="NCBI Taxonomy" id="4846"/>
    <lineage>
        <taxon>Eukaryota</taxon>
        <taxon>Fungi</taxon>
        <taxon>Fungi incertae sedis</taxon>
        <taxon>Mucoromycota</taxon>
        <taxon>Mucoromycotina</taxon>
        <taxon>Mucoromycetes</taxon>
        <taxon>Mucorales</taxon>
        <taxon>Mucorineae</taxon>
        <taxon>Rhizopodaceae</taxon>
        <taxon>Rhizopus</taxon>
    </lineage>
</organism>
<gene>
    <name evidence="1" type="ORF">CU098_000602</name>
</gene>
<dbReference type="AlphaFoldDB" id="A0A367J652"/>
<dbReference type="STRING" id="4846.A0A367J652"/>
<dbReference type="Proteomes" id="UP000253551">
    <property type="component" value="Unassembled WGS sequence"/>
</dbReference>
<accession>A0A367J652</accession>
<evidence type="ECO:0000313" key="1">
    <source>
        <dbReference type="EMBL" id="RCH85319.1"/>
    </source>
</evidence>
<keyword evidence="2" id="KW-1185">Reference proteome</keyword>
<comment type="caution">
    <text evidence="1">The sequence shown here is derived from an EMBL/GenBank/DDBJ whole genome shotgun (WGS) entry which is preliminary data.</text>
</comment>
<name>A0A367J652_RHIST</name>
<reference evidence="1 2" key="1">
    <citation type="journal article" date="2018" name="G3 (Bethesda)">
        <title>Phylogenetic and Phylogenomic Definition of Rhizopus Species.</title>
        <authorList>
            <person name="Gryganskyi A.P."/>
            <person name="Golan J."/>
            <person name="Dolatabadi S."/>
            <person name="Mondo S."/>
            <person name="Robb S."/>
            <person name="Idnurm A."/>
            <person name="Muszewska A."/>
            <person name="Steczkiewicz K."/>
            <person name="Masonjones S."/>
            <person name="Liao H.L."/>
            <person name="Gajdeczka M.T."/>
            <person name="Anike F."/>
            <person name="Vuek A."/>
            <person name="Anishchenko I.M."/>
            <person name="Voigt K."/>
            <person name="de Hoog G.S."/>
            <person name="Smith M.E."/>
            <person name="Heitman J."/>
            <person name="Vilgalys R."/>
            <person name="Stajich J.E."/>
        </authorList>
    </citation>
    <scope>NUCLEOTIDE SEQUENCE [LARGE SCALE GENOMIC DNA]</scope>
    <source>
        <strain evidence="1 2">LSU 92-RS-03</strain>
    </source>
</reference>
<feature type="non-terminal residue" evidence="1">
    <location>
        <position position="55"/>
    </location>
</feature>
<proteinExistence type="predicted"/>